<dbReference type="SMART" id="SM00091">
    <property type="entry name" value="PAS"/>
    <property type="match status" value="2"/>
</dbReference>
<dbReference type="PROSITE" id="PS50112">
    <property type="entry name" value="PAS"/>
    <property type="match status" value="2"/>
</dbReference>
<dbReference type="NCBIfam" id="TIGR00229">
    <property type="entry name" value="sensory_box"/>
    <property type="match status" value="2"/>
</dbReference>
<dbReference type="GO" id="GO:0016020">
    <property type="term" value="C:membrane"/>
    <property type="evidence" value="ECO:0007669"/>
    <property type="project" value="InterPro"/>
</dbReference>
<dbReference type="KEGG" id="atq:GH723_06170"/>
<evidence type="ECO:0000259" key="4">
    <source>
        <dbReference type="PROSITE" id="PS50112"/>
    </source>
</evidence>
<sequence length="491" mass="52897">MRAVTDGSPRRAPTRPEGPIVLGDSIAAALFSSAPDGQVIVDASGRIVLANPQAEQMFGWPSGAMVGELIEELVPERFREVHAKDRSDYHGEPHTRPMGLGLELRARRRDGSEFPVEISLSPVETDVGLLVIAAVRDVSERVAREAHASRIQRSLDAISDGVYMFDPTSLRFTYVNQGAIEQSGWPRAELLTMGPLGIMVDTDAEELGALVAPLIERRLGSRSITTRHRRADGSTLPVEVLVQVPDLGPDIEPTVVAVVRDISERMEQDERLRAAHQELQLAEDRERIARELHDTVIQRLFATGMGVQALATRVSEPEVAERLGRVVDDLDTTIRDIRTAIFGLQGGVFGAGVRAEVLKVAHEAVPALGMEPRVRFLGPVDAVVGPEVAEHLVPTLREALANVARHARASRVEVTLRCTSERAHLQVADDGVGPPTGDAVAPGDGLTGRGLRNVARRAEALGGTCVLRPGPDGGSVLEWDVAVAGLDDDED</sequence>
<dbReference type="InterPro" id="IPR036890">
    <property type="entry name" value="HATPase_C_sf"/>
</dbReference>
<dbReference type="InterPro" id="IPR050482">
    <property type="entry name" value="Sensor_HK_TwoCompSys"/>
</dbReference>
<keyword evidence="3" id="KW-0902">Two-component regulatory system</keyword>
<dbReference type="InterPro" id="IPR013767">
    <property type="entry name" value="PAS_fold"/>
</dbReference>
<dbReference type="CDD" id="cd00130">
    <property type="entry name" value="PAS"/>
    <property type="match status" value="2"/>
</dbReference>
<dbReference type="InterPro" id="IPR011712">
    <property type="entry name" value="Sig_transdc_His_kin_sub3_dim/P"/>
</dbReference>
<dbReference type="GO" id="GO:0046983">
    <property type="term" value="F:protein dimerization activity"/>
    <property type="evidence" value="ECO:0007669"/>
    <property type="project" value="InterPro"/>
</dbReference>
<dbReference type="Proteomes" id="UP000334019">
    <property type="component" value="Chromosome"/>
</dbReference>
<dbReference type="InterPro" id="IPR000014">
    <property type="entry name" value="PAS"/>
</dbReference>
<dbReference type="CDD" id="cd16917">
    <property type="entry name" value="HATPase_UhpB-NarQ-NarX-like"/>
    <property type="match status" value="1"/>
</dbReference>
<evidence type="ECO:0000259" key="5">
    <source>
        <dbReference type="PROSITE" id="PS50113"/>
    </source>
</evidence>
<feature type="domain" description="PAS" evidence="4">
    <location>
        <begin position="30"/>
        <end position="76"/>
    </location>
</feature>
<protein>
    <submittedName>
        <fullName evidence="6">PAS domain S-box protein</fullName>
    </submittedName>
</protein>
<organism evidence="6 7">
    <name type="scientific">Actinomarinicola tropica</name>
    <dbReference type="NCBI Taxonomy" id="2789776"/>
    <lineage>
        <taxon>Bacteria</taxon>
        <taxon>Bacillati</taxon>
        <taxon>Actinomycetota</taxon>
        <taxon>Acidimicrobiia</taxon>
        <taxon>Acidimicrobiales</taxon>
        <taxon>Iamiaceae</taxon>
        <taxon>Actinomarinicola</taxon>
    </lineage>
</organism>
<dbReference type="Pfam" id="PF13188">
    <property type="entry name" value="PAS_8"/>
    <property type="match status" value="1"/>
</dbReference>
<dbReference type="SUPFAM" id="SSF55874">
    <property type="entry name" value="ATPase domain of HSP90 chaperone/DNA topoisomerase II/histidine kinase"/>
    <property type="match status" value="1"/>
</dbReference>
<dbReference type="SMART" id="SM00086">
    <property type="entry name" value="PAC"/>
    <property type="match status" value="2"/>
</dbReference>
<dbReference type="GO" id="GO:0000155">
    <property type="term" value="F:phosphorelay sensor kinase activity"/>
    <property type="evidence" value="ECO:0007669"/>
    <property type="project" value="InterPro"/>
</dbReference>
<evidence type="ECO:0000313" key="6">
    <source>
        <dbReference type="EMBL" id="QGG94727.1"/>
    </source>
</evidence>
<name>A0A5Q2RKY9_9ACTN</name>
<dbReference type="EMBL" id="CP045851">
    <property type="protein sequence ID" value="QGG94727.1"/>
    <property type="molecule type" value="Genomic_DNA"/>
</dbReference>
<proteinExistence type="predicted"/>
<evidence type="ECO:0000256" key="1">
    <source>
        <dbReference type="ARBA" id="ARBA00022679"/>
    </source>
</evidence>
<dbReference type="Pfam" id="PF00989">
    <property type="entry name" value="PAS"/>
    <property type="match status" value="1"/>
</dbReference>
<dbReference type="InterPro" id="IPR000700">
    <property type="entry name" value="PAS-assoc_C"/>
</dbReference>
<dbReference type="InterPro" id="IPR001610">
    <property type="entry name" value="PAC"/>
</dbReference>
<keyword evidence="1" id="KW-0808">Transferase</keyword>
<dbReference type="SMART" id="SM00387">
    <property type="entry name" value="HATPase_c"/>
    <property type="match status" value="1"/>
</dbReference>
<dbReference type="InterPro" id="IPR035965">
    <property type="entry name" value="PAS-like_dom_sf"/>
</dbReference>
<gene>
    <name evidence="6" type="ORF">GH723_06170</name>
</gene>
<dbReference type="PANTHER" id="PTHR24421:SF56">
    <property type="entry name" value="OXYGEN SENSOR HISTIDINE KINASE RESPONSE REGULATOR DOST"/>
    <property type="match status" value="1"/>
</dbReference>
<dbReference type="Gene3D" id="3.30.565.10">
    <property type="entry name" value="Histidine kinase-like ATPase, C-terminal domain"/>
    <property type="match status" value="1"/>
</dbReference>
<evidence type="ECO:0000256" key="3">
    <source>
        <dbReference type="ARBA" id="ARBA00023012"/>
    </source>
</evidence>
<dbReference type="PROSITE" id="PS50113">
    <property type="entry name" value="PAC"/>
    <property type="match status" value="2"/>
</dbReference>
<feature type="domain" description="PAS" evidence="4">
    <location>
        <begin position="147"/>
        <end position="191"/>
    </location>
</feature>
<dbReference type="Gene3D" id="1.20.5.1930">
    <property type="match status" value="1"/>
</dbReference>
<dbReference type="SUPFAM" id="SSF55785">
    <property type="entry name" value="PYP-like sensor domain (PAS domain)"/>
    <property type="match status" value="2"/>
</dbReference>
<dbReference type="PANTHER" id="PTHR24421">
    <property type="entry name" value="NITRATE/NITRITE SENSOR PROTEIN NARX-RELATED"/>
    <property type="match status" value="1"/>
</dbReference>
<reference evidence="6 7" key="1">
    <citation type="submission" date="2019-11" db="EMBL/GenBank/DDBJ databases">
        <authorList>
            <person name="He Y."/>
        </authorList>
    </citation>
    <scope>NUCLEOTIDE SEQUENCE [LARGE SCALE GENOMIC DNA]</scope>
    <source>
        <strain evidence="6 7">SCSIO 58843</strain>
    </source>
</reference>
<feature type="domain" description="PAC" evidence="5">
    <location>
        <begin position="100"/>
        <end position="150"/>
    </location>
</feature>
<feature type="domain" description="PAC" evidence="5">
    <location>
        <begin position="222"/>
        <end position="274"/>
    </location>
</feature>
<keyword evidence="7" id="KW-1185">Reference proteome</keyword>
<evidence type="ECO:0000313" key="7">
    <source>
        <dbReference type="Proteomes" id="UP000334019"/>
    </source>
</evidence>
<dbReference type="AlphaFoldDB" id="A0A5Q2RKY9"/>
<keyword evidence="2" id="KW-0418">Kinase</keyword>
<dbReference type="Pfam" id="PF07730">
    <property type="entry name" value="HisKA_3"/>
    <property type="match status" value="1"/>
</dbReference>
<evidence type="ECO:0000256" key="2">
    <source>
        <dbReference type="ARBA" id="ARBA00022777"/>
    </source>
</evidence>
<dbReference type="Pfam" id="PF02518">
    <property type="entry name" value="HATPase_c"/>
    <property type="match status" value="1"/>
</dbReference>
<dbReference type="Gene3D" id="3.30.450.20">
    <property type="entry name" value="PAS domain"/>
    <property type="match status" value="2"/>
</dbReference>
<dbReference type="InterPro" id="IPR003594">
    <property type="entry name" value="HATPase_dom"/>
</dbReference>
<accession>A0A5Q2RKY9</accession>